<evidence type="ECO:0000313" key="2">
    <source>
        <dbReference type="Proteomes" id="UP001380953"/>
    </source>
</evidence>
<dbReference type="EC" id="5.4.2.12" evidence="1"/>
<keyword evidence="1" id="KW-0413">Isomerase</keyword>
<reference evidence="1" key="1">
    <citation type="submission" date="2024-03" db="EMBL/GenBank/DDBJ databases">
        <title>Whole genome sequecning of epiphytes from Marcgravia umbellata leaves.</title>
        <authorList>
            <person name="Kumar G."/>
            <person name="Savka M.A."/>
        </authorList>
    </citation>
    <scope>NUCLEOTIDE SEQUENCE</scope>
    <source>
        <strain evidence="1">RIT_BL5</strain>
    </source>
</reference>
<sequence>MTAPKPVALIIMDGFGLREGVEGNAVAQAKKPNYERFWNKYPHTTLTACGEAVGLPEGQMGNSEVGHLNIGAGRIVYQDLTKITKSIRDGEFFENEILVSAIESAQKSGKKLHVLGLLSDGGVHSHIDHLFAVLELAKKHDFQDVYIHAFMDGRDVAPDSGKGYLQQLIDKIAEIGVGHIATVQGRYYAMDRDKRWERVELAYRAMVYGEGEYVESPLQAIEESYAKNVMDEFVLPAVVTNGGQPTAKIESGDSIIFINFRPDRAIQISEALTNPEFNGFNRGSGQPETLSFVSFTTYSVNVQGLVAYAPKNLNNTLGEVLVKNDKTQLRIAETEKYPHVTFFFSGGRDVELEGETRILINSPKVATYDLKPEMSAYEVADACVAEIEAERQDCIILNFANPDMVGHSGMMEPTIKAVETTDECVGRVVDAVLAKGGVVLITADHGNAETEIDEFGRPQTAHTTNPVPFIVTSEDVTLREGGILADIAPTILDLMQVPQPSEMTGTSVISGRKTSN</sequence>
<dbReference type="Proteomes" id="UP001380953">
    <property type="component" value="Unassembled WGS sequence"/>
</dbReference>
<organism evidence="1 2">
    <name type="scientific">Saccharibacillus sacchari</name>
    <dbReference type="NCBI Taxonomy" id="456493"/>
    <lineage>
        <taxon>Bacteria</taxon>
        <taxon>Bacillati</taxon>
        <taxon>Bacillota</taxon>
        <taxon>Bacilli</taxon>
        <taxon>Bacillales</taxon>
        <taxon>Paenibacillaceae</taxon>
        <taxon>Saccharibacillus</taxon>
    </lineage>
</organism>
<proteinExistence type="predicted"/>
<name>A0ACC6PK88_9BACL</name>
<accession>A0ACC6PK88</accession>
<dbReference type="EMBL" id="JBBKAR010000067">
    <property type="protein sequence ID" value="MEJ8307348.1"/>
    <property type="molecule type" value="Genomic_DNA"/>
</dbReference>
<protein>
    <submittedName>
        <fullName evidence="1">2,3-bisphosphoglycerate-independent phosphoglycerate mutase</fullName>
        <ecNumber evidence="1">5.4.2.12</ecNumber>
    </submittedName>
</protein>
<keyword evidence="2" id="KW-1185">Reference proteome</keyword>
<gene>
    <name evidence="1" type="primary">gpmI</name>
    <name evidence="1" type="ORF">WKI47_25875</name>
</gene>
<comment type="caution">
    <text evidence="1">The sequence shown here is derived from an EMBL/GenBank/DDBJ whole genome shotgun (WGS) entry which is preliminary data.</text>
</comment>
<evidence type="ECO:0000313" key="1">
    <source>
        <dbReference type="EMBL" id="MEJ8307348.1"/>
    </source>
</evidence>